<comment type="similarity">
    <text evidence="1">Belongs to the peptidase S1C family.</text>
</comment>
<evidence type="ECO:0000256" key="4">
    <source>
        <dbReference type="ARBA" id="ARBA00022825"/>
    </source>
</evidence>
<comment type="caution">
    <text evidence="7">The sequence shown here is derived from an EMBL/GenBank/DDBJ whole genome shotgun (WGS) entry which is preliminary data.</text>
</comment>
<keyword evidence="5" id="KW-1133">Transmembrane helix</keyword>
<keyword evidence="5" id="KW-0472">Membrane</keyword>
<dbReference type="GO" id="GO:0006508">
    <property type="term" value="P:proteolysis"/>
    <property type="evidence" value="ECO:0007669"/>
    <property type="project" value="UniProtKB-KW"/>
</dbReference>
<dbReference type="AlphaFoldDB" id="A0A2T6C2G8"/>
<dbReference type="SMART" id="SM00228">
    <property type="entry name" value="PDZ"/>
    <property type="match status" value="1"/>
</dbReference>
<keyword evidence="4" id="KW-0720">Serine protease</keyword>
<dbReference type="InterPro" id="IPR051201">
    <property type="entry name" value="Chloro_Bact_Ser_Proteases"/>
</dbReference>
<gene>
    <name evidence="7" type="ORF">C8P63_10532</name>
</gene>
<dbReference type="Pfam" id="PF13180">
    <property type="entry name" value="PDZ_2"/>
    <property type="match status" value="1"/>
</dbReference>
<dbReference type="SUPFAM" id="SSF50156">
    <property type="entry name" value="PDZ domain-like"/>
    <property type="match status" value="1"/>
</dbReference>
<dbReference type="GO" id="GO:0004252">
    <property type="term" value="F:serine-type endopeptidase activity"/>
    <property type="evidence" value="ECO:0007669"/>
    <property type="project" value="InterPro"/>
</dbReference>
<evidence type="ECO:0000256" key="2">
    <source>
        <dbReference type="ARBA" id="ARBA00022670"/>
    </source>
</evidence>
<organism evidence="7 8">
    <name type="scientific">Melghirimyces profundicolus</name>
    <dbReference type="NCBI Taxonomy" id="1242148"/>
    <lineage>
        <taxon>Bacteria</taxon>
        <taxon>Bacillati</taxon>
        <taxon>Bacillota</taxon>
        <taxon>Bacilli</taxon>
        <taxon>Bacillales</taxon>
        <taxon>Thermoactinomycetaceae</taxon>
        <taxon>Melghirimyces</taxon>
    </lineage>
</organism>
<dbReference type="PANTHER" id="PTHR43343:SF3">
    <property type="entry name" value="PROTEASE DO-LIKE 8, CHLOROPLASTIC"/>
    <property type="match status" value="1"/>
</dbReference>
<feature type="domain" description="PDZ" evidence="6">
    <location>
        <begin position="282"/>
        <end position="354"/>
    </location>
</feature>
<evidence type="ECO:0000256" key="3">
    <source>
        <dbReference type="ARBA" id="ARBA00022801"/>
    </source>
</evidence>
<protein>
    <submittedName>
        <fullName evidence="7">Serine protease Do</fullName>
    </submittedName>
</protein>
<evidence type="ECO:0000313" key="8">
    <source>
        <dbReference type="Proteomes" id="UP000244240"/>
    </source>
</evidence>
<proteinExistence type="inferred from homology"/>
<evidence type="ECO:0000313" key="7">
    <source>
        <dbReference type="EMBL" id="PTX62437.1"/>
    </source>
</evidence>
<accession>A0A2T6C2G8</accession>
<dbReference type="Proteomes" id="UP000244240">
    <property type="component" value="Unassembled WGS sequence"/>
</dbReference>
<dbReference type="PANTHER" id="PTHR43343">
    <property type="entry name" value="PEPTIDASE S12"/>
    <property type="match status" value="1"/>
</dbReference>
<evidence type="ECO:0000256" key="1">
    <source>
        <dbReference type="ARBA" id="ARBA00010541"/>
    </source>
</evidence>
<dbReference type="InterPro" id="IPR009003">
    <property type="entry name" value="Peptidase_S1_PA"/>
</dbReference>
<evidence type="ECO:0000256" key="5">
    <source>
        <dbReference type="SAM" id="Phobius"/>
    </source>
</evidence>
<dbReference type="InterPro" id="IPR001940">
    <property type="entry name" value="Peptidase_S1C"/>
</dbReference>
<dbReference type="PRINTS" id="PR00834">
    <property type="entry name" value="PROTEASES2C"/>
</dbReference>
<reference evidence="7 8" key="1">
    <citation type="submission" date="2018-04" db="EMBL/GenBank/DDBJ databases">
        <title>Genomic Encyclopedia of Archaeal and Bacterial Type Strains, Phase II (KMG-II): from individual species to whole genera.</title>
        <authorList>
            <person name="Goeker M."/>
        </authorList>
    </citation>
    <scope>NUCLEOTIDE SEQUENCE [LARGE SCALE GENOMIC DNA]</scope>
    <source>
        <strain evidence="7 8">DSM 45787</strain>
    </source>
</reference>
<evidence type="ECO:0000259" key="6">
    <source>
        <dbReference type="PROSITE" id="PS50106"/>
    </source>
</evidence>
<dbReference type="Gene3D" id="2.30.42.10">
    <property type="match status" value="1"/>
</dbReference>
<keyword evidence="8" id="KW-1185">Reference proteome</keyword>
<name>A0A2T6C2G8_9BACL</name>
<dbReference type="PROSITE" id="PS50106">
    <property type="entry name" value="PDZ"/>
    <property type="match status" value="1"/>
</dbReference>
<sequence length="394" mass="41671">MGYYDNSDRFRQGWVIFLTAVISAVIGGLLVLTLSPALVRAGLLPQQYFAGGTPFLAEGQGPTKTVSVDVNNDITKAVQKARPAVVGVVNLQRSDDPFSQETVQRGTGSGVIFDKKGDKALVVTNHHVIEGANQIGVVIPGEKNGGHTVEAKLLGSDPPTDLAVLEIPANYVKEVAEFGNSDKIKAGEPAIAIGNPLGLEFSQSVTSGVISSPHRQIQVSETMDMDVIQTDAAINPGNSGGALVNAAGQVIGINSLKIAQQGVEGLGFAIPANDAKPIINNLIQYGEVRRPFLGVSLKDVETIDPRTRSSELNLPDSVDQGTVVLDVTPGSGADKAGLERLDVIVQLDGKKIRNGSELRSYLWKEKKIGAKMKVTFYRDGAKKTTTVTLTQTPG</sequence>
<keyword evidence="5" id="KW-0812">Transmembrane</keyword>
<dbReference type="SUPFAM" id="SSF50494">
    <property type="entry name" value="Trypsin-like serine proteases"/>
    <property type="match status" value="1"/>
</dbReference>
<dbReference type="InterPro" id="IPR001478">
    <property type="entry name" value="PDZ"/>
</dbReference>
<keyword evidence="3" id="KW-0378">Hydrolase</keyword>
<dbReference type="InterPro" id="IPR043504">
    <property type="entry name" value="Peptidase_S1_PA_chymotrypsin"/>
</dbReference>
<dbReference type="Gene3D" id="2.40.10.10">
    <property type="entry name" value="Trypsin-like serine proteases"/>
    <property type="match status" value="2"/>
</dbReference>
<dbReference type="Pfam" id="PF13365">
    <property type="entry name" value="Trypsin_2"/>
    <property type="match status" value="1"/>
</dbReference>
<feature type="transmembrane region" description="Helical" evidence="5">
    <location>
        <begin position="14"/>
        <end position="39"/>
    </location>
</feature>
<dbReference type="EMBL" id="QBKR01000005">
    <property type="protein sequence ID" value="PTX62437.1"/>
    <property type="molecule type" value="Genomic_DNA"/>
</dbReference>
<keyword evidence="2 7" id="KW-0645">Protease</keyword>
<dbReference type="InterPro" id="IPR036034">
    <property type="entry name" value="PDZ_sf"/>
</dbReference>